<dbReference type="EMBL" id="OU895878">
    <property type="protein sequence ID" value="CAG9803472.1"/>
    <property type="molecule type" value="Genomic_DNA"/>
</dbReference>
<proteinExistence type="predicted"/>
<sequence length="197" mass="22406">MHSYKNLIYIALVTILLFAHLTVAQDAQKRNSLLAKRAGNNKNIFQKTTTTTPEPVYEDEEAYPEEPIDDADYHDQEQSSTTTTTTEAPKKMIRPSVRPMRSNEDLLSALKKRRISEKNKPKEVVTQKPVQEDRQFEPEVKPIKPKVASVPISSNNRRFGGHKSTNVKAPVSDNHAQNIEEQPTKSLRSPNRFARSK</sequence>
<keyword evidence="4" id="KW-1185">Reference proteome</keyword>
<feature type="signal peptide" evidence="2">
    <location>
        <begin position="1"/>
        <end position="24"/>
    </location>
</feature>
<feature type="region of interest" description="Disordered" evidence="1">
    <location>
        <begin position="45"/>
        <end position="103"/>
    </location>
</feature>
<gene>
    <name evidence="3" type="ORF">CHIRRI_LOCUS6372</name>
</gene>
<accession>A0A9N9RVU9</accession>
<dbReference type="AlphaFoldDB" id="A0A9N9RVU9"/>
<reference evidence="3" key="2">
    <citation type="submission" date="2022-10" db="EMBL/GenBank/DDBJ databases">
        <authorList>
            <consortium name="ENA_rothamsted_submissions"/>
            <consortium name="culmorum"/>
            <person name="King R."/>
        </authorList>
    </citation>
    <scope>NUCLEOTIDE SEQUENCE</scope>
</reference>
<feature type="region of interest" description="Disordered" evidence="1">
    <location>
        <begin position="118"/>
        <end position="197"/>
    </location>
</feature>
<feature type="chain" id="PRO_5040499600" evidence="2">
    <location>
        <begin position="25"/>
        <end position="197"/>
    </location>
</feature>
<evidence type="ECO:0000256" key="1">
    <source>
        <dbReference type="SAM" id="MobiDB-lite"/>
    </source>
</evidence>
<feature type="compositionally biased region" description="Basic and acidic residues" evidence="1">
    <location>
        <begin position="118"/>
        <end position="142"/>
    </location>
</feature>
<dbReference type="OrthoDB" id="8197504at2759"/>
<evidence type="ECO:0000313" key="4">
    <source>
        <dbReference type="Proteomes" id="UP001153620"/>
    </source>
</evidence>
<keyword evidence="2" id="KW-0732">Signal</keyword>
<protein>
    <submittedName>
        <fullName evidence="3">Uncharacterized protein</fullName>
    </submittedName>
</protein>
<feature type="compositionally biased region" description="Polar residues" evidence="1">
    <location>
        <begin position="151"/>
        <end position="167"/>
    </location>
</feature>
<dbReference type="Proteomes" id="UP001153620">
    <property type="component" value="Chromosome 2"/>
</dbReference>
<name>A0A9N9RVU9_9DIPT</name>
<feature type="compositionally biased region" description="Polar residues" evidence="1">
    <location>
        <begin position="174"/>
        <end position="189"/>
    </location>
</feature>
<evidence type="ECO:0000313" key="3">
    <source>
        <dbReference type="EMBL" id="CAG9803472.1"/>
    </source>
</evidence>
<feature type="compositionally biased region" description="Acidic residues" evidence="1">
    <location>
        <begin position="56"/>
        <end position="70"/>
    </location>
</feature>
<reference evidence="3" key="1">
    <citation type="submission" date="2022-01" db="EMBL/GenBank/DDBJ databases">
        <authorList>
            <person name="King R."/>
        </authorList>
    </citation>
    <scope>NUCLEOTIDE SEQUENCE</scope>
</reference>
<organism evidence="3 4">
    <name type="scientific">Chironomus riparius</name>
    <dbReference type="NCBI Taxonomy" id="315576"/>
    <lineage>
        <taxon>Eukaryota</taxon>
        <taxon>Metazoa</taxon>
        <taxon>Ecdysozoa</taxon>
        <taxon>Arthropoda</taxon>
        <taxon>Hexapoda</taxon>
        <taxon>Insecta</taxon>
        <taxon>Pterygota</taxon>
        <taxon>Neoptera</taxon>
        <taxon>Endopterygota</taxon>
        <taxon>Diptera</taxon>
        <taxon>Nematocera</taxon>
        <taxon>Chironomoidea</taxon>
        <taxon>Chironomidae</taxon>
        <taxon>Chironominae</taxon>
        <taxon>Chironomus</taxon>
    </lineage>
</organism>
<evidence type="ECO:0000256" key="2">
    <source>
        <dbReference type="SAM" id="SignalP"/>
    </source>
</evidence>